<reference evidence="2 3" key="1">
    <citation type="submission" date="2022-06" db="EMBL/GenBank/DDBJ databases">
        <title>Mesorhizobium sp. strain RP14 Genome sequencing and assembly.</title>
        <authorList>
            <person name="Kim I."/>
        </authorList>
    </citation>
    <scope>NUCLEOTIDE SEQUENCE [LARGE SCALE GENOMIC DNA]</scope>
    <source>
        <strain evidence="3">RP14(2022)</strain>
    </source>
</reference>
<feature type="region of interest" description="Disordered" evidence="1">
    <location>
        <begin position="44"/>
        <end position="76"/>
    </location>
</feature>
<accession>A0ABT1CC05</accession>
<keyword evidence="3" id="KW-1185">Reference proteome</keyword>
<sequence length="76" mass="8322">MSRMTNPDDAMMEVQQEADLGHVLDEDKPGARIKRLPEGVDADGLIRGAQDMDESSDTEKARLAAASRAKLAGRRR</sequence>
<proteinExistence type="predicted"/>
<gene>
    <name evidence="2" type="ORF">NGM99_17005</name>
</gene>
<comment type="caution">
    <text evidence="2">The sequence shown here is derived from an EMBL/GenBank/DDBJ whole genome shotgun (WGS) entry which is preliminary data.</text>
</comment>
<protein>
    <submittedName>
        <fullName evidence="2">Uncharacterized protein</fullName>
    </submittedName>
</protein>
<name>A0ABT1CC05_9HYPH</name>
<dbReference type="Proteomes" id="UP001205906">
    <property type="component" value="Unassembled WGS sequence"/>
</dbReference>
<dbReference type="RefSeq" id="WP_252821100.1">
    <property type="nucleotide sequence ID" value="NZ_JAMXQS010000008.1"/>
</dbReference>
<evidence type="ECO:0000313" key="2">
    <source>
        <dbReference type="EMBL" id="MCO6051486.1"/>
    </source>
</evidence>
<organism evidence="2 3">
    <name type="scientific">Mesorhizobium liriopis</name>
    <dbReference type="NCBI Taxonomy" id="2953882"/>
    <lineage>
        <taxon>Bacteria</taxon>
        <taxon>Pseudomonadati</taxon>
        <taxon>Pseudomonadota</taxon>
        <taxon>Alphaproteobacteria</taxon>
        <taxon>Hyphomicrobiales</taxon>
        <taxon>Phyllobacteriaceae</taxon>
        <taxon>Mesorhizobium</taxon>
    </lineage>
</organism>
<dbReference type="EMBL" id="JAMXQS010000008">
    <property type="protein sequence ID" value="MCO6051486.1"/>
    <property type="molecule type" value="Genomic_DNA"/>
</dbReference>
<evidence type="ECO:0000256" key="1">
    <source>
        <dbReference type="SAM" id="MobiDB-lite"/>
    </source>
</evidence>
<evidence type="ECO:0000313" key="3">
    <source>
        <dbReference type="Proteomes" id="UP001205906"/>
    </source>
</evidence>